<dbReference type="Pfam" id="PF06250">
    <property type="entry name" value="YhcG_C"/>
    <property type="match status" value="1"/>
</dbReference>
<evidence type="ECO:0008006" key="5">
    <source>
        <dbReference type="Google" id="ProtNLM"/>
    </source>
</evidence>
<reference evidence="3 4" key="1">
    <citation type="submission" date="2014-03" db="EMBL/GenBank/DDBJ databases">
        <title>Genomics of Bifidobacteria.</title>
        <authorList>
            <person name="Ventura M."/>
            <person name="Milani C."/>
            <person name="Lugli G.A."/>
        </authorList>
    </citation>
    <scope>NUCLEOTIDE SEQUENCE [LARGE SCALE GENOMIC DNA]</scope>
    <source>
        <strain evidence="3 4">LMG 21395</strain>
    </source>
</reference>
<evidence type="ECO:0000313" key="4">
    <source>
        <dbReference type="Proteomes" id="UP000029003"/>
    </source>
</evidence>
<dbReference type="RefSeq" id="WP_029576178.1">
    <property type="nucleotide sequence ID" value="NZ_JGZT01000007.1"/>
</dbReference>
<name>A0A087E2G5_9BIFI</name>
<proteinExistence type="predicted"/>
<protein>
    <recommendedName>
        <fullName evidence="5">DUF1016 domain-containing protein</fullName>
    </recommendedName>
</protein>
<feature type="domain" description="YhcG N-terminal" evidence="2">
    <location>
        <begin position="30"/>
        <end position="162"/>
    </location>
</feature>
<feature type="domain" description="YhcG PDDEXK nuclease" evidence="1">
    <location>
        <begin position="191"/>
        <end position="345"/>
    </location>
</feature>
<dbReference type="PANTHER" id="PTHR30547:SF5">
    <property type="entry name" value="NUCLEASE YHCG-RELATED"/>
    <property type="match status" value="1"/>
</dbReference>
<dbReference type="Gene3D" id="3.40.1350.10">
    <property type="match status" value="1"/>
</dbReference>
<dbReference type="Pfam" id="PF17761">
    <property type="entry name" value="DUF1016_N"/>
    <property type="match status" value="1"/>
</dbReference>
<gene>
    <name evidence="3" type="ORF">THER5_0141</name>
</gene>
<dbReference type="EMBL" id="JGZT01000007">
    <property type="protein sequence ID" value="KFJ01966.1"/>
    <property type="molecule type" value="Genomic_DNA"/>
</dbReference>
<dbReference type="Proteomes" id="UP000029003">
    <property type="component" value="Unassembled WGS sequence"/>
</dbReference>
<dbReference type="OrthoDB" id="9801263at2"/>
<sequence>MANIEKQRNQCATSGDSKDLSLPDGFYGGIASVLEEARSKAYRAVNTAMVHAYWEIGRRIVEEQGGEERAVYGKALIRDLSKRLTADYGQGFTTTNLKYMRQFYLAFPIGHTLCDQLSWSHYRALSRIYDPAARAWYEQEAAEQGWSVRTLERNISTQYYHRLLQSQGAEKKAVEGEMKALSAPLQRDKLEFIKNPVVAEFLGLAPNSGFQESELEGAIITNLQKFLLEMGKGYAFVARQQHIRTELDDFYIDLVFYNYLLKCFVLIDLKIGRLTHQDIGQMDMYVRMYDELKRGEGDNPTLGIVLCTETDKDIAHFSVLNGSDQLFAAKYLTYLPTEEELKEEIERQKEFFAEQQGLDSADGGNTE</sequence>
<dbReference type="InterPro" id="IPR011856">
    <property type="entry name" value="tRNA_endonuc-like_dom_sf"/>
</dbReference>
<evidence type="ECO:0000259" key="2">
    <source>
        <dbReference type="Pfam" id="PF17761"/>
    </source>
</evidence>
<accession>A0A087E2G5</accession>
<evidence type="ECO:0000259" key="1">
    <source>
        <dbReference type="Pfam" id="PF06250"/>
    </source>
</evidence>
<dbReference type="InterPro" id="IPR053148">
    <property type="entry name" value="PD-DEXK-like_domain"/>
</dbReference>
<dbReference type="GO" id="GO:0003676">
    <property type="term" value="F:nucleic acid binding"/>
    <property type="evidence" value="ECO:0007669"/>
    <property type="project" value="InterPro"/>
</dbReference>
<dbReference type="InterPro" id="IPR009362">
    <property type="entry name" value="YhcG_C"/>
</dbReference>
<dbReference type="InterPro" id="IPR041527">
    <property type="entry name" value="YhcG_N"/>
</dbReference>
<organism evidence="3 4">
    <name type="scientific">Bifidobacterium thermacidophilum subsp. thermacidophilum</name>
    <dbReference type="NCBI Taxonomy" id="79262"/>
    <lineage>
        <taxon>Bacteria</taxon>
        <taxon>Bacillati</taxon>
        <taxon>Actinomycetota</taxon>
        <taxon>Actinomycetes</taxon>
        <taxon>Bifidobacteriales</taxon>
        <taxon>Bifidobacteriaceae</taxon>
        <taxon>Bifidobacterium</taxon>
    </lineage>
</organism>
<dbReference type="AlphaFoldDB" id="A0A087E2G5"/>
<dbReference type="PANTHER" id="PTHR30547">
    <property type="entry name" value="UNCHARACTERIZED PROTEIN YHCG-RELATED"/>
    <property type="match status" value="1"/>
</dbReference>
<comment type="caution">
    <text evidence="3">The sequence shown here is derived from an EMBL/GenBank/DDBJ whole genome shotgun (WGS) entry which is preliminary data.</text>
</comment>
<evidence type="ECO:0000313" key="3">
    <source>
        <dbReference type="EMBL" id="KFJ01966.1"/>
    </source>
</evidence>